<dbReference type="EMBL" id="MWDB01000006">
    <property type="protein sequence ID" value="OQB42112.1"/>
    <property type="molecule type" value="Genomic_DNA"/>
</dbReference>
<evidence type="ECO:0000256" key="1">
    <source>
        <dbReference type="SAM" id="Phobius"/>
    </source>
</evidence>
<organism evidence="2">
    <name type="scientific">candidate division CPR1 bacterium ADurb.Bin160</name>
    <dbReference type="NCBI Taxonomy" id="1852826"/>
    <lineage>
        <taxon>Bacteria</taxon>
        <taxon>candidate division CPR1</taxon>
    </lineage>
</organism>
<comment type="caution">
    <text evidence="2">The sequence shown here is derived from an EMBL/GenBank/DDBJ whole genome shotgun (WGS) entry which is preliminary data.</text>
</comment>
<keyword evidence="1" id="KW-0472">Membrane</keyword>
<accession>A0A1V5ZQ43</accession>
<evidence type="ECO:0000313" key="2">
    <source>
        <dbReference type="EMBL" id="OQB42112.1"/>
    </source>
</evidence>
<keyword evidence="1" id="KW-1133">Transmembrane helix</keyword>
<feature type="transmembrane region" description="Helical" evidence="1">
    <location>
        <begin position="12"/>
        <end position="32"/>
    </location>
</feature>
<reference evidence="2" key="1">
    <citation type="submission" date="2017-02" db="EMBL/GenBank/DDBJ databases">
        <title>Delving into the versatile metabolic prowess of the omnipresent phylum Bacteroidetes.</title>
        <authorList>
            <person name="Nobu M.K."/>
            <person name="Mei R."/>
            <person name="Narihiro T."/>
            <person name="Kuroda K."/>
            <person name="Liu W.-T."/>
        </authorList>
    </citation>
    <scope>NUCLEOTIDE SEQUENCE</scope>
    <source>
        <strain evidence="2">ADurb.Bin160</strain>
    </source>
</reference>
<sequence>MFTNNFRKNSVMVYLQTIIMSLLKIYISSTAWNTNTINRQNT</sequence>
<gene>
    <name evidence="2" type="ORF">BWY04_00471</name>
</gene>
<keyword evidence="1" id="KW-0812">Transmembrane</keyword>
<protein>
    <submittedName>
        <fullName evidence="2">Uncharacterized protein</fullName>
    </submittedName>
</protein>
<proteinExistence type="predicted"/>
<name>A0A1V5ZQ43_9BACT</name>
<dbReference type="AlphaFoldDB" id="A0A1V5ZQ43"/>
<dbReference type="Proteomes" id="UP000485621">
    <property type="component" value="Unassembled WGS sequence"/>
</dbReference>